<accession>A0A1J4J7E8</accession>
<dbReference type="SMART" id="SM00165">
    <property type="entry name" value="UBA"/>
    <property type="match status" value="1"/>
</dbReference>
<evidence type="ECO:0000313" key="3">
    <source>
        <dbReference type="EMBL" id="OHS95154.1"/>
    </source>
</evidence>
<sequence>MQETQHDYPPSFSSIAKLKNKRINYQEEPNIIFVIFLISPDSNIHVYEPKPNDTLSSSIPFIVSRTRCRPEDIKFLTDSDKKEVDLSTEFCRYPSESVFLVSIKGEYAKNVTPAIFEIDQHKYDQLISMGFASDYCKKALWTTKNDLEGSINLLTSYAISLDEKEDLNLLVRVGPQITETQNEADKPTTTNTEHPSSTPSQQQTQPPLLPPLPPPSIPPPLQLPPLLQQQLAQPPTQASTQAPSTTNSDLITIPNSIPSDAENSGNTTSSAPPLPPPASPEGSTALNTNLTLYQIRKSLSLEERAVVQRLMSEFGMEEDVVIQLYLFNNKDETETRAVLSEMM</sequence>
<dbReference type="Gene3D" id="1.10.8.10">
    <property type="entry name" value="DNA helicase RuvA subunit, C-terminal domain"/>
    <property type="match status" value="1"/>
</dbReference>
<dbReference type="InterPro" id="IPR009060">
    <property type="entry name" value="UBA-like_sf"/>
</dbReference>
<dbReference type="RefSeq" id="XP_068348291.1">
    <property type="nucleotide sequence ID" value="XM_068495572.1"/>
</dbReference>
<feature type="compositionally biased region" description="Low complexity" evidence="1">
    <location>
        <begin position="195"/>
        <end position="206"/>
    </location>
</feature>
<protein>
    <recommendedName>
        <fullName evidence="2">UBA domain-containing protein</fullName>
    </recommendedName>
</protein>
<feature type="compositionally biased region" description="Polar residues" evidence="1">
    <location>
        <begin position="247"/>
        <end position="268"/>
    </location>
</feature>
<dbReference type="EMBL" id="MLAK01001260">
    <property type="protein sequence ID" value="OHS95154.1"/>
    <property type="molecule type" value="Genomic_DNA"/>
</dbReference>
<gene>
    <name evidence="3" type="ORF">TRFO_10633</name>
</gene>
<feature type="compositionally biased region" description="Low complexity" evidence="1">
    <location>
        <begin position="224"/>
        <end position="246"/>
    </location>
</feature>
<feature type="region of interest" description="Disordered" evidence="1">
    <location>
        <begin position="178"/>
        <end position="285"/>
    </location>
</feature>
<evidence type="ECO:0000259" key="2">
    <source>
        <dbReference type="PROSITE" id="PS50030"/>
    </source>
</evidence>
<evidence type="ECO:0000313" key="4">
    <source>
        <dbReference type="Proteomes" id="UP000179807"/>
    </source>
</evidence>
<dbReference type="GeneID" id="94830276"/>
<dbReference type="PROSITE" id="PS50030">
    <property type="entry name" value="UBA"/>
    <property type="match status" value="1"/>
</dbReference>
<dbReference type="SUPFAM" id="SSF46934">
    <property type="entry name" value="UBA-like"/>
    <property type="match status" value="1"/>
</dbReference>
<reference evidence="3" key="1">
    <citation type="submission" date="2016-10" db="EMBL/GenBank/DDBJ databases">
        <authorList>
            <person name="Benchimol M."/>
            <person name="Almeida L.G."/>
            <person name="Vasconcelos A.T."/>
            <person name="Perreira-Neves A."/>
            <person name="Rosa I.A."/>
            <person name="Tasca T."/>
            <person name="Bogo M.R."/>
            <person name="de Souza W."/>
        </authorList>
    </citation>
    <scope>NUCLEOTIDE SEQUENCE [LARGE SCALE GENOMIC DNA]</scope>
    <source>
        <strain evidence="3">K</strain>
    </source>
</reference>
<proteinExistence type="predicted"/>
<dbReference type="Proteomes" id="UP000179807">
    <property type="component" value="Unassembled WGS sequence"/>
</dbReference>
<dbReference type="AlphaFoldDB" id="A0A1J4J7E8"/>
<feature type="compositionally biased region" description="Polar residues" evidence="1">
    <location>
        <begin position="178"/>
        <end position="194"/>
    </location>
</feature>
<dbReference type="InterPro" id="IPR015940">
    <property type="entry name" value="UBA"/>
</dbReference>
<organism evidence="3 4">
    <name type="scientific">Tritrichomonas foetus</name>
    <dbReference type="NCBI Taxonomy" id="1144522"/>
    <lineage>
        <taxon>Eukaryota</taxon>
        <taxon>Metamonada</taxon>
        <taxon>Parabasalia</taxon>
        <taxon>Tritrichomonadida</taxon>
        <taxon>Tritrichomonadidae</taxon>
        <taxon>Tritrichomonas</taxon>
    </lineage>
</organism>
<dbReference type="VEuPathDB" id="TrichDB:TRFO_10633"/>
<name>A0A1J4J7E8_9EUKA</name>
<evidence type="ECO:0000256" key="1">
    <source>
        <dbReference type="SAM" id="MobiDB-lite"/>
    </source>
</evidence>
<comment type="caution">
    <text evidence="3">The sequence shown here is derived from an EMBL/GenBank/DDBJ whole genome shotgun (WGS) entry which is preliminary data.</text>
</comment>
<feature type="compositionally biased region" description="Pro residues" evidence="1">
    <location>
        <begin position="207"/>
        <end position="223"/>
    </location>
</feature>
<feature type="domain" description="UBA" evidence="2">
    <location>
        <begin position="117"/>
        <end position="157"/>
    </location>
</feature>
<keyword evidence="4" id="KW-1185">Reference proteome</keyword>